<feature type="coiled-coil region" evidence="1">
    <location>
        <begin position="223"/>
        <end position="260"/>
    </location>
</feature>
<dbReference type="Proteomes" id="UP001209570">
    <property type="component" value="Unassembled WGS sequence"/>
</dbReference>
<dbReference type="InterPro" id="IPR046347">
    <property type="entry name" value="bZIP_sf"/>
</dbReference>
<reference evidence="3" key="1">
    <citation type="submission" date="2021-12" db="EMBL/GenBank/DDBJ databases">
        <title>Prjna785345.</title>
        <authorList>
            <person name="Rujirawat T."/>
            <person name="Krajaejun T."/>
        </authorList>
    </citation>
    <scope>NUCLEOTIDE SEQUENCE</scope>
    <source>
        <strain evidence="3">Pi057C3</strain>
    </source>
</reference>
<organism evidence="3 4">
    <name type="scientific">Pythium insidiosum</name>
    <name type="common">Pythiosis disease agent</name>
    <dbReference type="NCBI Taxonomy" id="114742"/>
    <lineage>
        <taxon>Eukaryota</taxon>
        <taxon>Sar</taxon>
        <taxon>Stramenopiles</taxon>
        <taxon>Oomycota</taxon>
        <taxon>Peronosporomycetes</taxon>
        <taxon>Pythiales</taxon>
        <taxon>Pythiaceae</taxon>
        <taxon>Pythium</taxon>
    </lineage>
</organism>
<keyword evidence="1" id="KW-0175">Coiled coil</keyword>
<feature type="compositionally biased region" description="Basic and acidic residues" evidence="2">
    <location>
        <begin position="108"/>
        <end position="126"/>
    </location>
</feature>
<dbReference type="SUPFAM" id="SSF57959">
    <property type="entry name" value="Leucine zipper domain"/>
    <property type="match status" value="1"/>
</dbReference>
<evidence type="ECO:0008006" key="5">
    <source>
        <dbReference type="Google" id="ProtNLM"/>
    </source>
</evidence>
<evidence type="ECO:0000313" key="4">
    <source>
        <dbReference type="Proteomes" id="UP001209570"/>
    </source>
</evidence>
<name>A0AAD5LU35_PYTIN</name>
<evidence type="ECO:0000256" key="2">
    <source>
        <dbReference type="SAM" id="MobiDB-lite"/>
    </source>
</evidence>
<protein>
    <recommendedName>
        <fullName evidence="5">BZIP domain-containing protein</fullName>
    </recommendedName>
</protein>
<dbReference type="AlphaFoldDB" id="A0AAD5LU35"/>
<dbReference type="EMBL" id="JAKCXM010000504">
    <property type="protein sequence ID" value="KAJ0393328.1"/>
    <property type="molecule type" value="Genomic_DNA"/>
</dbReference>
<feature type="region of interest" description="Disordered" evidence="2">
    <location>
        <begin position="107"/>
        <end position="126"/>
    </location>
</feature>
<evidence type="ECO:0000256" key="1">
    <source>
        <dbReference type="SAM" id="Coils"/>
    </source>
</evidence>
<dbReference type="GO" id="GO:0003700">
    <property type="term" value="F:DNA-binding transcription factor activity"/>
    <property type="evidence" value="ECO:0007669"/>
    <property type="project" value="InterPro"/>
</dbReference>
<proteinExistence type="predicted"/>
<evidence type="ECO:0000313" key="3">
    <source>
        <dbReference type="EMBL" id="KAJ0393328.1"/>
    </source>
</evidence>
<accession>A0AAD5LU35</accession>
<gene>
    <name evidence="3" type="ORF">P43SY_002891</name>
</gene>
<keyword evidence="4" id="KW-1185">Reference proteome</keyword>
<comment type="caution">
    <text evidence="3">The sequence shown here is derived from an EMBL/GenBank/DDBJ whole genome shotgun (WGS) entry which is preliminary data.</text>
</comment>
<sequence>MTSDSWSRHLVAAPQLQVMIDTHHGSVTVQVLDGVTTTATASAAATAAAAAAAVTAESAAVSASPATCSMTTIGPQFSPNAVSDFADVKSLEELKIEHAHIQGVYLHHASDSKPTSDPESEPERARLSPLELKRLRNRECMRRARMRKQNEVSDMKAQIAALEHQLHELQMKHLDNRSPSSLQAIEESVNRCMKPEPNSAMDAQQLTSLRAMADALLRENISLRDQVREKERFRDIIAQLLEQEEQRKILDEQQEHLEQAFRDQFPWLRHVLPTLKLRTMSPAQVCELVQQSCREILSFAGRAETFIESPNRVFGWSDKRVVDDQWVHFSFSKDFAHADLAHVVQKSWDASSDLGKISAFQPRTQRMVLLQRWDDDTIVIARNLCVPQSCADGSLLDRNFCTVMLVFRLRTPDDGVLIGTRTLQRDAVQQALLDAGEHRVTYVDLCYGLLFEQLRPSPVGGCRVRFGGRVGNGTRLYAQIGAMDVLLATLRWENYCIAPLNRIAAT</sequence>
<feature type="coiled-coil region" evidence="1">
    <location>
        <begin position="145"/>
        <end position="172"/>
    </location>
</feature>